<name>A0A1I0N8F3_9EURY</name>
<sequence length="424" mass="45465">MPSLDLRSFVARTAALVDASPPTTLRETRRWLVEPFLETLGWDLRDASCVTDRAVDETRLEYVPTIDSVPALFVAVEPSDESLDESRANDLRQAMAWTGVDRAIYTNGRAYLFLAGRTDIEYRAFELSDLPNEEAAIATYSRDAVGRRLEQHSRPHIARQLAVERSRLVDDIVDRLTEATVQGEVYADEFASATDRFLDRLLVAFADGDSVRPGADTDIAEDVSVRFSESAITDDGRDRLSSTDPSASASSAAGSESSSIGREDETTETETETGSENGTGTSTNPTASAADQATDGDARDDSGGAETDPTGSGEYVVRFFNERGSIGAIGHSTPEGALVGTAEYLLGRGLAGVSVPWSPDDADRTVLNDEPTRADGSPMDAPKRLSNGLALETAGDVDDQAARVEALADRAGLRAMLTGDWKTI</sequence>
<feature type="region of interest" description="Disordered" evidence="1">
    <location>
        <begin position="230"/>
        <end position="314"/>
    </location>
</feature>
<organism evidence="2 3">
    <name type="scientific">Natrinema salifodinae</name>
    <dbReference type="NCBI Taxonomy" id="1202768"/>
    <lineage>
        <taxon>Archaea</taxon>
        <taxon>Methanobacteriati</taxon>
        <taxon>Methanobacteriota</taxon>
        <taxon>Stenosarchaea group</taxon>
        <taxon>Halobacteria</taxon>
        <taxon>Halobacteriales</taxon>
        <taxon>Natrialbaceae</taxon>
        <taxon>Natrinema</taxon>
    </lineage>
</organism>
<feature type="compositionally biased region" description="Low complexity" evidence="1">
    <location>
        <begin position="274"/>
        <end position="284"/>
    </location>
</feature>
<dbReference type="STRING" id="1202768.SAMN05216285_1430"/>
<dbReference type="RefSeq" id="WP_049988471.1">
    <property type="nucleotide sequence ID" value="NZ_FOIS01000002.1"/>
</dbReference>
<dbReference type="AlphaFoldDB" id="A0A1I0N8F3"/>
<keyword evidence="3" id="KW-1185">Reference proteome</keyword>
<dbReference type="EMBL" id="FOIS01000002">
    <property type="protein sequence ID" value="SEV97248.1"/>
    <property type="molecule type" value="Genomic_DNA"/>
</dbReference>
<reference evidence="3" key="1">
    <citation type="submission" date="2016-10" db="EMBL/GenBank/DDBJ databases">
        <authorList>
            <person name="Varghese N."/>
        </authorList>
    </citation>
    <scope>NUCLEOTIDE SEQUENCE [LARGE SCALE GENOMIC DNA]</scope>
    <source>
        <strain evidence="3">CGMCC 1.12284</strain>
    </source>
</reference>
<evidence type="ECO:0008006" key="4">
    <source>
        <dbReference type="Google" id="ProtNLM"/>
    </source>
</evidence>
<protein>
    <recommendedName>
        <fullName evidence="4">Type I restriction enzyme R protein N-terminal domain-containing protein</fullName>
    </recommendedName>
</protein>
<dbReference type="OrthoDB" id="330911at2157"/>
<feature type="compositionally biased region" description="Low complexity" evidence="1">
    <location>
        <begin position="242"/>
        <end position="259"/>
    </location>
</feature>
<proteinExistence type="predicted"/>
<dbReference type="eggNOG" id="arCOG05724">
    <property type="taxonomic scope" value="Archaea"/>
</dbReference>
<accession>A0A1I0N8F3</accession>
<evidence type="ECO:0000256" key="1">
    <source>
        <dbReference type="SAM" id="MobiDB-lite"/>
    </source>
</evidence>
<evidence type="ECO:0000313" key="3">
    <source>
        <dbReference type="Proteomes" id="UP000183275"/>
    </source>
</evidence>
<evidence type="ECO:0000313" key="2">
    <source>
        <dbReference type="EMBL" id="SEV97248.1"/>
    </source>
</evidence>
<gene>
    <name evidence="2" type="ORF">SAMN05216285_1430</name>
</gene>
<dbReference type="Proteomes" id="UP000183275">
    <property type="component" value="Unassembled WGS sequence"/>
</dbReference>